<evidence type="ECO:0000313" key="2">
    <source>
        <dbReference type="EMBL" id="SFD51733.1"/>
    </source>
</evidence>
<dbReference type="STRING" id="1505723.SAMN04487792_1221"/>
<dbReference type="Pfam" id="PF10593">
    <property type="entry name" value="Z1"/>
    <property type="match status" value="1"/>
</dbReference>
<accession>A0A1I1T618</accession>
<dbReference type="Proteomes" id="UP000199599">
    <property type="component" value="Unassembled WGS sequence"/>
</dbReference>
<name>A0A1I1T618_9LACO</name>
<dbReference type="EMBL" id="FOMN01000006">
    <property type="protein sequence ID" value="SFD51733.1"/>
    <property type="molecule type" value="Genomic_DNA"/>
</dbReference>
<evidence type="ECO:0000313" key="3">
    <source>
        <dbReference type="Proteomes" id="UP000199599"/>
    </source>
</evidence>
<feature type="domain" description="Putative endonuclease Z1" evidence="1">
    <location>
        <begin position="248"/>
        <end position="440"/>
    </location>
</feature>
<dbReference type="RefSeq" id="WP_090093483.1">
    <property type="nucleotide sequence ID" value="NZ_CBCRVU010000001.1"/>
</dbReference>
<evidence type="ECO:0000259" key="1">
    <source>
        <dbReference type="Pfam" id="PF10593"/>
    </source>
</evidence>
<dbReference type="AlphaFoldDB" id="A0A1I1T618"/>
<dbReference type="InterPro" id="IPR018310">
    <property type="entry name" value="Put_endonuclease_Z1-dom"/>
</dbReference>
<gene>
    <name evidence="2" type="ORF">SAMN04487792_1221</name>
</gene>
<organism evidence="2 3">
    <name type="scientific">Lactobacillus bombicola</name>
    <dbReference type="NCBI Taxonomy" id="1505723"/>
    <lineage>
        <taxon>Bacteria</taxon>
        <taxon>Bacillati</taxon>
        <taxon>Bacillota</taxon>
        <taxon>Bacilli</taxon>
        <taxon>Lactobacillales</taxon>
        <taxon>Lactobacillaceae</taxon>
        <taxon>Lactobacillus</taxon>
    </lineage>
</organism>
<protein>
    <submittedName>
        <fullName evidence="2">Z1 domain-containing protein</fullName>
    </submittedName>
</protein>
<reference evidence="3" key="1">
    <citation type="submission" date="2016-10" db="EMBL/GenBank/DDBJ databases">
        <authorList>
            <person name="Varghese N."/>
            <person name="Submissions S."/>
        </authorList>
    </citation>
    <scope>NUCLEOTIDE SEQUENCE [LARGE SCALE GENOMIC DNA]</scope>
    <source>
        <strain evidence="3">R-53102</strain>
    </source>
</reference>
<proteinExistence type="predicted"/>
<sequence>MSYLSDYVARLMQTGDLQFALSIKKTTDEAYNKIKSNFDFMGGRKTGLLFGNIQSGKTGHIFGIICAAADDIFPLFILLTTDNVTLQKQTLERVQKDLPDFCICGEYDTTKFNDNNLSKPTIIVLKKNFRTLQQWVNNLKSSGIVAGNPLFIIDDEADASSLNTLINQEKQSTINNYLDQINQLSIGSIYLQSTATPQALLLQTEDNTWHPDFAVYFTPGQGYLGGNFFFPEAKTPSCINFIDNEEESLKKAVVHHIIVSAQMFADGDKVCNMMIHPSVRVNKHIEYANKVQKILNSFADNKDTFFNFFSQQYDVISQETSLLGKERLFGKAHGLLDLVNIYMLNGKEHVQARDYATGSNVIVGGNTLGRGVTFPKLQTIYYVRSSKHPQADTMWQHSRMFGYDRHASLMSVYISKELYKLFADINSVNNAIIRQIDQTNGDLSKIAISLSEGLAPTRSKVLDNRHIHIFIGGKNYFPFNPINKSFNTLTNLINQIYPVDNHKDYEQVNLAIFQRILSEIRGGSDFNIKDCQTAIKDMVASHQTQGVLIVRRDRDITQGTGALLSPNDLDLGNSFTNIPVLTLYEVVGRGWSANKLWVPNIKFPANKVIYHVTEKKNFSGNG</sequence>